<dbReference type="FunFam" id="3.30.420.10:FF:000045">
    <property type="entry name" value="3'-5' exonuclease DinG"/>
    <property type="match status" value="1"/>
</dbReference>
<dbReference type="HAMAP" id="MF_02206">
    <property type="entry name" value="DinG_exonucl"/>
    <property type="match status" value="1"/>
</dbReference>
<dbReference type="NCBIfam" id="TIGR00573">
    <property type="entry name" value="dnaq"/>
    <property type="match status" value="1"/>
</dbReference>
<evidence type="ECO:0000256" key="7">
    <source>
        <dbReference type="ARBA" id="ARBA00048954"/>
    </source>
</evidence>
<feature type="short sequence motif" description="DEAH box" evidence="8">
    <location>
        <begin position="475"/>
        <end position="478"/>
    </location>
</feature>
<evidence type="ECO:0000256" key="2">
    <source>
        <dbReference type="ARBA" id="ARBA00022722"/>
    </source>
</evidence>
<evidence type="ECO:0000256" key="9">
    <source>
        <dbReference type="SAM" id="MobiDB-lite"/>
    </source>
</evidence>
<dbReference type="SMART" id="SM00479">
    <property type="entry name" value="EXOIII"/>
    <property type="match status" value="1"/>
</dbReference>
<evidence type="ECO:0000256" key="1">
    <source>
        <dbReference type="ARBA" id="ARBA00001966"/>
    </source>
</evidence>
<keyword evidence="3 8" id="KW-0547">Nucleotide-binding</keyword>
<dbReference type="GO" id="GO:0043139">
    <property type="term" value="F:5'-3' DNA helicase activity"/>
    <property type="evidence" value="ECO:0007669"/>
    <property type="project" value="UniProtKB-EC"/>
</dbReference>
<dbReference type="SMART" id="SM00491">
    <property type="entry name" value="HELICc2"/>
    <property type="match status" value="1"/>
</dbReference>
<dbReference type="InterPro" id="IPR006054">
    <property type="entry name" value="DnaQ"/>
</dbReference>
<comment type="similarity">
    <text evidence="8">Belongs to the helicase family. DinG subfamily. Type 2 sub-subfamily.</text>
</comment>
<protein>
    <recommendedName>
        <fullName evidence="8">3'-5' exonuclease DinG</fullName>
        <ecNumber evidence="8">3.1.-.-</ecNumber>
    </recommendedName>
</protein>
<reference evidence="13 14" key="1">
    <citation type="submission" date="2019-11" db="EMBL/GenBank/DDBJ databases">
        <authorList>
            <person name="Cho J.-C."/>
        </authorList>
    </citation>
    <scope>NUCLEOTIDE SEQUENCE [LARGE SCALE GENOMIC DNA]</scope>
    <source>
        <strain evidence="12 13">JH1073</strain>
        <strain evidence="11 14">JH702</strain>
    </source>
</reference>
<evidence type="ECO:0000256" key="8">
    <source>
        <dbReference type="HAMAP-Rule" id="MF_02206"/>
    </source>
</evidence>
<evidence type="ECO:0000313" key="12">
    <source>
        <dbReference type="EMBL" id="WFG39421.1"/>
    </source>
</evidence>
<feature type="binding site" evidence="8">
    <location>
        <begin position="294"/>
        <end position="301"/>
    </location>
    <ligand>
        <name>ATP</name>
        <dbReference type="ChEBI" id="CHEBI:30616"/>
    </ligand>
</feature>
<feature type="domain" description="Helicase ATP-binding" evidence="10">
    <location>
        <begin position="259"/>
        <end position="544"/>
    </location>
</feature>
<dbReference type="SUPFAM" id="SSF53098">
    <property type="entry name" value="Ribonuclease H-like"/>
    <property type="match status" value="1"/>
</dbReference>
<dbReference type="CDD" id="cd06127">
    <property type="entry name" value="DEDDh"/>
    <property type="match status" value="1"/>
</dbReference>
<comment type="catalytic activity">
    <reaction evidence="7">
        <text>ATP + H2O = ADP + phosphate + H(+)</text>
        <dbReference type="Rhea" id="RHEA:13065"/>
        <dbReference type="ChEBI" id="CHEBI:15377"/>
        <dbReference type="ChEBI" id="CHEBI:15378"/>
        <dbReference type="ChEBI" id="CHEBI:30616"/>
        <dbReference type="ChEBI" id="CHEBI:43474"/>
        <dbReference type="ChEBI" id="CHEBI:456216"/>
        <dbReference type="EC" id="5.6.2.3"/>
    </reaction>
</comment>
<evidence type="ECO:0000256" key="3">
    <source>
        <dbReference type="ARBA" id="ARBA00022741"/>
    </source>
</evidence>
<dbReference type="InterPro" id="IPR045028">
    <property type="entry name" value="DinG/Rad3-like"/>
</dbReference>
<accession>A0AAJ5ZIN2</accession>
<dbReference type="InterPro" id="IPR027417">
    <property type="entry name" value="P-loop_NTPase"/>
</dbReference>
<dbReference type="InterPro" id="IPR014013">
    <property type="entry name" value="Helic_SF1/SF2_ATP-bd_DinG/Rad3"/>
</dbReference>
<organism evidence="12 13">
    <name type="scientific">Candidatus Lucifugimonas marina</name>
    <dbReference type="NCBI Taxonomy" id="3038979"/>
    <lineage>
        <taxon>Bacteria</taxon>
        <taxon>Bacillati</taxon>
        <taxon>Chloroflexota</taxon>
        <taxon>Dehalococcoidia</taxon>
        <taxon>SAR202 cluster</taxon>
        <taxon>Candidatus Lucifugimonadales</taxon>
        <taxon>Candidatus Lucifugimonadaceae</taxon>
        <taxon>Candidatus Lucifugimonas</taxon>
    </lineage>
</organism>
<dbReference type="EC" id="3.1.-.-" evidence="8"/>
<dbReference type="PROSITE" id="PS51193">
    <property type="entry name" value="HELICASE_ATP_BIND_2"/>
    <property type="match status" value="1"/>
</dbReference>
<dbReference type="Pfam" id="PF00270">
    <property type="entry name" value="DEAD"/>
    <property type="match status" value="1"/>
</dbReference>
<feature type="compositionally biased region" description="Basic and acidic residues" evidence="9">
    <location>
        <begin position="232"/>
        <end position="243"/>
    </location>
</feature>
<dbReference type="PANTHER" id="PTHR11472:SF34">
    <property type="entry name" value="REGULATOR OF TELOMERE ELONGATION HELICASE 1"/>
    <property type="match status" value="1"/>
</dbReference>
<dbReference type="Proteomes" id="UP001321249">
    <property type="component" value="Unassembled WGS sequence"/>
</dbReference>
<evidence type="ECO:0000259" key="10">
    <source>
        <dbReference type="PROSITE" id="PS51193"/>
    </source>
</evidence>
<keyword evidence="6 8" id="KW-0067">ATP-binding</keyword>
<gene>
    <name evidence="8" type="primary">dinG</name>
    <name evidence="11" type="ORF">GKO46_02010</name>
    <name evidence="12" type="ORF">GKO48_07250</name>
</gene>
<sequence>MPGIHEDTLIALDLETTGVNAKNDHIIEVGAVKFQGGEQVDTLSLLVNPQRKLSSFIVGLTGITQSDVDSAPDWDEVKSEVAEFISGVPIIGHNVGFDASFLRSHGVKPDGLYDTMSMAEIALPAGPEYSLGRLSQRFGFIHDNPHRALSDALATRDLFLHLLGIIEKFDRSVIEQIKLLGEKAGTPLGALARRILDGDDSPLLPTSDSLTGIDPKELSQRLRSSSKIPSVEPHKYDQDEKDSQRVEEAVDQIFGEAGSLEKSLNGFESRPEQVEMAKAVANAIENEEHLIVEAGTGVGKSLAYLIPSVLFAIRSGKKVVVSTNTINLQEQLIGKDVEITSGALEEFGEKADLMRAAQLKGRANYVCFKRWQNAVLSTDPNDVESKLLSKLLVWMRDTETGDRSELALGRLTPLFGRFSAQGAIMCPSNEGPCFLRKARNQANASNVVVINHALLMSDIAMGGGLLPDHDVLIVDEAHHLESAATTHLGFSVNQFQLENELRQLTGNRGHLARLAATISKGVVNALDASTNIAAQATEAVEAAIQNASVMFDLAAEIAASAARGSQQQSEIRLTEGVRKQPIWSDLEIAWENANARLLEVSEHIGELCEQASATKDSSAEGLVLDAYAVKDSVEAAVTSLRQAIPEPEDDSVYWLRAQSGNRGTNINGAPLDVSKKLNQALFEGDRSVILTGATIAYEKSFERYRNSIGLDSGNDLVLGSPYDYKKNTLIAVPEDLPAPGDPGFANATADVLVDIARSSAGRVLVLFTSISALDNARKAISSVLGREGIRVIAQGADGSPARIMRMLAEDGPTIALGTSSLWEGVDLQGASLDALVMARLPFPVPSDPIVAARSEQFEDGFGEYSIPEAVQRFRQGFGRLIRSRTDRGVFVILDNRIVTKSYGVKFQRSLPRCTVRRVSTERLFQLLESWRDGTFE</sequence>
<keyword evidence="4 8" id="KW-0378">Hydrolase</keyword>
<dbReference type="EMBL" id="WMBE01000001">
    <property type="protein sequence ID" value="MDG0865846.1"/>
    <property type="molecule type" value="Genomic_DNA"/>
</dbReference>
<dbReference type="Proteomes" id="UP001219901">
    <property type="component" value="Chromosome"/>
</dbReference>
<reference evidence="13" key="3">
    <citation type="submission" date="2023-06" db="EMBL/GenBank/DDBJ databases">
        <title>Pangenomics reveal diversification of enzyme families and niche specialization in globally abundant SAR202 bacteria.</title>
        <authorList>
            <person name="Saw J.H.W."/>
        </authorList>
    </citation>
    <scope>NUCLEOTIDE SEQUENCE [LARGE SCALE GENOMIC DNA]</scope>
    <source>
        <strain evidence="13">JH1073</strain>
    </source>
</reference>
<keyword evidence="2 8" id="KW-0540">Nuclease</keyword>
<evidence type="ECO:0000256" key="5">
    <source>
        <dbReference type="ARBA" id="ARBA00022839"/>
    </source>
</evidence>
<dbReference type="GO" id="GO:0003677">
    <property type="term" value="F:DNA binding"/>
    <property type="evidence" value="ECO:0007669"/>
    <property type="project" value="InterPro"/>
</dbReference>
<evidence type="ECO:0000313" key="13">
    <source>
        <dbReference type="Proteomes" id="UP001219901"/>
    </source>
</evidence>
<dbReference type="InterPro" id="IPR013520">
    <property type="entry name" value="Ribonucl_H"/>
</dbReference>
<dbReference type="GO" id="GO:0006260">
    <property type="term" value="P:DNA replication"/>
    <property type="evidence" value="ECO:0007669"/>
    <property type="project" value="InterPro"/>
</dbReference>
<dbReference type="InterPro" id="IPR014001">
    <property type="entry name" value="Helicase_ATP-bd"/>
</dbReference>
<dbReference type="InterPro" id="IPR012337">
    <property type="entry name" value="RNaseH-like_sf"/>
</dbReference>
<name>A0AAJ5ZIN2_9CHLR</name>
<dbReference type="InterPro" id="IPR036397">
    <property type="entry name" value="RNaseH_sf"/>
</dbReference>
<keyword evidence="5 8" id="KW-0269">Exonuclease</keyword>
<dbReference type="AlphaFoldDB" id="A0AAJ5ZIN2"/>
<dbReference type="EMBL" id="CP046147">
    <property type="protein sequence ID" value="WFG39421.1"/>
    <property type="molecule type" value="Genomic_DNA"/>
</dbReference>
<dbReference type="InterPro" id="IPR006310">
    <property type="entry name" value="DinG"/>
</dbReference>
<dbReference type="InterPro" id="IPR006555">
    <property type="entry name" value="ATP-dep_Helicase_C"/>
</dbReference>
<dbReference type="SMART" id="SM00487">
    <property type="entry name" value="DEXDc"/>
    <property type="match status" value="1"/>
</dbReference>
<dbReference type="GO" id="GO:0003887">
    <property type="term" value="F:DNA-directed DNA polymerase activity"/>
    <property type="evidence" value="ECO:0007669"/>
    <property type="project" value="InterPro"/>
</dbReference>
<dbReference type="Gene3D" id="3.30.420.10">
    <property type="entry name" value="Ribonuclease H-like superfamily/Ribonuclease H"/>
    <property type="match status" value="1"/>
</dbReference>
<comment type="cofactor">
    <cofactor evidence="1">
        <name>[4Fe-4S] cluster</name>
        <dbReference type="ChEBI" id="CHEBI:49883"/>
    </cofactor>
</comment>
<proteinExistence type="inferred from homology"/>
<keyword evidence="13" id="KW-1185">Reference proteome</keyword>
<feature type="region of interest" description="Disordered" evidence="9">
    <location>
        <begin position="221"/>
        <end position="243"/>
    </location>
</feature>
<dbReference type="Pfam" id="PF00929">
    <property type="entry name" value="RNase_T"/>
    <property type="match status" value="1"/>
</dbReference>
<dbReference type="InterPro" id="IPR011545">
    <property type="entry name" value="DEAD/DEAH_box_helicase_dom"/>
</dbReference>
<evidence type="ECO:0000256" key="4">
    <source>
        <dbReference type="ARBA" id="ARBA00022801"/>
    </source>
</evidence>
<dbReference type="PANTHER" id="PTHR11472">
    <property type="entry name" value="DNA REPAIR DEAD HELICASE RAD3/XP-D SUBFAMILY MEMBER"/>
    <property type="match status" value="1"/>
</dbReference>
<dbReference type="SUPFAM" id="SSF52540">
    <property type="entry name" value="P-loop containing nucleoside triphosphate hydrolases"/>
    <property type="match status" value="1"/>
</dbReference>
<reference evidence="12" key="2">
    <citation type="journal article" date="2023" name="Nat. Commun.">
        <title>Cultivation of marine bacteria of the SAR202 clade.</title>
        <authorList>
            <person name="Lim Y."/>
            <person name="Seo J.H."/>
            <person name="Giovannoni S.J."/>
            <person name="Kang I."/>
            <person name="Cho J.C."/>
        </authorList>
    </citation>
    <scope>NUCLEOTIDE SEQUENCE</scope>
    <source>
        <strain evidence="12">JH1073</strain>
    </source>
</reference>
<dbReference type="RefSeq" id="WP_342823102.1">
    <property type="nucleotide sequence ID" value="NZ_CP046147.1"/>
</dbReference>
<evidence type="ECO:0000256" key="6">
    <source>
        <dbReference type="ARBA" id="ARBA00022840"/>
    </source>
</evidence>
<dbReference type="GO" id="GO:0005524">
    <property type="term" value="F:ATP binding"/>
    <property type="evidence" value="ECO:0007669"/>
    <property type="project" value="UniProtKB-UniRule"/>
</dbReference>
<comment type="function">
    <text evidence="8">3'-5' exonuclease.</text>
</comment>
<dbReference type="GO" id="GO:0016818">
    <property type="term" value="F:hydrolase activity, acting on acid anhydrides, in phosphorus-containing anhydrides"/>
    <property type="evidence" value="ECO:0007669"/>
    <property type="project" value="InterPro"/>
</dbReference>
<evidence type="ECO:0000313" key="11">
    <source>
        <dbReference type="EMBL" id="MDG0865846.1"/>
    </source>
</evidence>
<evidence type="ECO:0000313" key="14">
    <source>
        <dbReference type="Proteomes" id="UP001321249"/>
    </source>
</evidence>
<dbReference type="Pfam" id="PF13307">
    <property type="entry name" value="Helicase_C_2"/>
    <property type="match status" value="1"/>
</dbReference>
<dbReference type="Gene3D" id="3.40.50.300">
    <property type="entry name" value="P-loop containing nucleotide triphosphate hydrolases"/>
    <property type="match status" value="2"/>
</dbReference>
<dbReference type="GO" id="GO:0008408">
    <property type="term" value="F:3'-5' exonuclease activity"/>
    <property type="evidence" value="ECO:0007669"/>
    <property type="project" value="UniProtKB-UniRule"/>
</dbReference>